<dbReference type="OrthoDB" id="552009at2759"/>
<accession>A0A812SRE1</accession>
<dbReference type="GO" id="GO:0003723">
    <property type="term" value="F:RNA binding"/>
    <property type="evidence" value="ECO:0007669"/>
    <property type="project" value="TreeGrafter"/>
</dbReference>
<comment type="caution">
    <text evidence="1">The sequence shown here is derived from an EMBL/GenBank/DDBJ whole genome shotgun (WGS) entry which is preliminary data.</text>
</comment>
<dbReference type="GO" id="GO:0005759">
    <property type="term" value="C:mitochondrial matrix"/>
    <property type="evidence" value="ECO:0007669"/>
    <property type="project" value="TreeGrafter"/>
</dbReference>
<feature type="non-terminal residue" evidence="1">
    <location>
        <position position="1"/>
    </location>
</feature>
<organism evidence="1 2">
    <name type="scientific">Symbiodinium natans</name>
    <dbReference type="NCBI Taxonomy" id="878477"/>
    <lineage>
        <taxon>Eukaryota</taxon>
        <taxon>Sar</taxon>
        <taxon>Alveolata</taxon>
        <taxon>Dinophyceae</taxon>
        <taxon>Suessiales</taxon>
        <taxon>Symbiodiniaceae</taxon>
        <taxon>Symbiodinium</taxon>
    </lineage>
</organism>
<dbReference type="PANTHER" id="PTHR21228">
    <property type="entry name" value="FAST LEU-RICH DOMAIN-CONTAINING"/>
    <property type="match status" value="1"/>
</dbReference>
<dbReference type="InterPro" id="IPR050870">
    <property type="entry name" value="FAST_kinase"/>
</dbReference>
<gene>
    <name evidence="1" type="ORF">SNAT2548_LOCUS27624</name>
</gene>
<name>A0A812SRE1_9DINO</name>
<dbReference type="Proteomes" id="UP000604046">
    <property type="component" value="Unassembled WGS sequence"/>
</dbReference>
<dbReference type="SUPFAM" id="SSF48371">
    <property type="entry name" value="ARM repeat"/>
    <property type="match status" value="1"/>
</dbReference>
<protein>
    <submittedName>
        <fullName evidence="1">Uncharacterized protein</fullName>
    </submittedName>
</protein>
<dbReference type="GO" id="GO:0035770">
    <property type="term" value="C:ribonucleoprotein granule"/>
    <property type="evidence" value="ECO:0007669"/>
    <property type="project" value="TreeGrafter"/>
</dbReference>
<dbReference type="GO" id="GO:0044528">
    <property type="term" value="P:regulation of mitochondrial mRNA stability"/>
    <property type="evidence" value="ECO:0007669"/>
    <property type="project" value="TreeGrafter"/>
</dbReference>
<evidence type="ECO:0000313" key="2">
    <source>
        <dbReference type="Proteomes" id="UP000604046"/>
    </source>
</evidence>
<dbReference type="PANTHER" id="PTHR21228:SF40">
    <property type="entry name" value="LD45607P"/>
    <property type="match status" value="1"/>
</dbReference>
<dbReference type="EMBL" id="CAJNDS010002480">
    <property type="protein sequence ID" value="CAE7493020.1"/>
    <property type="molecule type" value="Genomic_DNA"/>
</dbReference>
<dbReference type="GO" id="GO:0000963">
    <property type="term" value="P:mitochondrial RNA processing"/>
    <property type="evidence" value="ECO:0007669"/>
    <property type="project" value="TreeGrafter"/>
</dbReference>
<reference evidence="1" key="1">
    <citation type="submission" date="2021-02" db="EMBL/GenBank/DDBJ databases">
        <authorList>
            <person name="Dougan E. K."/>
            <person name="Rhodes N."/>
            <person name="Thang M."/>
            <person name="Chan C."/>
        </authorList>
    </citation>
    <scope>NUCLEOTIDE SEQUENCE</scope>
</reference>
<dbReference type="AlphaFoldDB" id="A0A812SRE1"/>
<proteinExistence type="predicted"/>
<keyword evidence="2" id="KW-1185">Reference proteome</keyword>
<evidence type="ECO:0000313" key="1">
    <source>
        <dbReference type="EMBL" id="CAE7493020.1"/>
    </source>
</evidence>
<dbReference type="InterPro" id="IPR016024">
    <property type="entry name" value="ARM-type_fold"/>
</dbReference>
<sequence length="323" mass="35656">MAAAKLRIAIRKGDTSHHRACASMLWALAKLHDRLPMASLKPVLLDAVKLSAPCMDHQQIVNVAWASAAMHLSKPELEDLFTTVLPRLAHLVPSMNCQDVSNSIWCVAKMRDDLPGLLDLLPQLAARVKAVVREMEGQNISNIVWSAAELRQVSTELFPLINILTERLVEVYTMHNKTVSMMPQVVSNTVWAVAKLKEYVPPPASHVESLAQMAAEMGDVSYTAQQCANVVWAFGKLELSMQAISPLMRKLCERALRIAPEFQSDPQNISNFCWGLANTGWKDAAALDTLTKAMMKAVRGKQGKMVQLELSSLVWAHAKLGVT</sequence>